<name>A0A1J0GJM5_9CLOT</name>
<proteinExistence type="predicted"/>
<dbReference type="NCBIfam" id="TIGR02681">
    <property type="entry name" value="phage_pRha"/>
    <property type="match status" value="1"/>
</dbReference>
<dbReference type="Pfam" id="PF10552">
    <property type="entry name" value="ORF6C"/>
    <property type="match status" value="1"/>
</dbReference>
<dbReference type="EMBL" id="CP015756">
    <property type="protein sequence ID" value="APC41557.1"/>
    <property type="molecule type" value="Genomic_DNA"/>
</dbReference>
<dbReference type="AlphaFoldDB" id="A0A1J0GJM5"/>
<dbReference type="InterPro" id="IPR018878">
    <property type="entry name" value="ORF6C_dom"/>
</dbReference>
<protein>
    <recommendedName>
        <fullName evidence="1">ORF6C domain-containing protein</fullName>
    </recommendedName>
</protein>
<feature type="domain" description="ORF6C" evidence="1">
    <location>
        <begin position="116"/>
        <end position="228"/>
    </location>
</feature>
<accession>A0A1J0GJM5</accession>
<evidence type="ECO:0000313" key="2">
    <source>
        <dbReference type="EMBL" id="APC41557.1"/>
    </source>
</evidence>
<organism evidence="2 3">
    <name type="scientific">Clostridium estertheticum subsp. estertheticum</name>
    <dbReference type="NCBI Taxonomy" id="1552"/>
    <lineage>
        <taxon>Bacteria</taxon>
        <taxon>Bacillati</taxon>
        <taxon>Bacillota</taxon>
        <taxon>Clostridia</taxon>
        <taxon>Eubacteriales</taxon>
        <taxon>Clostridiaceae</taxon>
        <taxon>Clostridium</taxon>
    </lineage>
</organism>
<dbReference type="STRING" id="1552.A7L45_16465"/>
<dbReference type="Pfam" id="PF09669">
    <property type="entry name" value="Phage_pRha"/>
    <property type="match status" value="1"/>
</dbReference>
<evidence type="ECO:0000313" key="3">
    <source>
        <dbReference type="Proteomes" id="UP000182569"/>
    </source>
</evidence>
<reference evidence="3" key="1">
    <citation type="journal article" date="2016" name="Front. Microbiol.">
        <title>Complete Genome Sequence of Clostridium estertheticum DSM 8809, a Microbe Identified in Spoiled Vacuum Packed Beef.</title>
        <authorList>
            <person name="Yu Z."/>
            <person name="Gunn L."/>
            <person name="Brennan E."/>
            <person name="Reid R."/>
            <person name="Wall P.G."/>
            <person name="Gaora O.P."/>
            <person name="Hurley D."/>
            <person name="Bolton D."/>
            <person name="Fanning S."/>
        </authorList>
    </citation>
    <scope>NUCLEOTIDE SEQUENCE [LARGE SCALE GENOMIC DNA]</scope>
    <source>
        <strain evidence="3">DSM 8809</strain>
    </source>
</reference>
<dbReference type="RefSeq" id="WP_071613849.1">
    <property type="nucleotide sequence ID" value="NZ_CP015756.1"/>
</dbReference>
<dbReference type="Proteomes" id="UP000182569">
    <property type="component" value="Chromosome"/>
</dbReference>
<dbReference type="InterPro" id="IPR014054">
    <property type="entry name" value="Phage_regulatory_Rha"/>
</dbReference>
<dbReference type="KEGG" id="ceu:A7L45_16465"/>
<keyword evidence="3" id="KW-1185">Reference proteome</keyword>
<gene>
    <name evidence="2" type="ORF">A7L45_16465</name>
</gene>
<evidence type="ECO:0000259" key="1">
    <source>
        <dbReference type="Pfam" id="PF10552"/>
    </source>
</evidence>
<sequence>MNNLQILNENGKLVVSSREVSENFGKRHDNVVLKINAIITSWTKDTALKNKVSKYFIEDTYKDESGKSNKQYLLSRDGFSFVVMGFTGRVADVWKTKYIEAFNEMERTLINGQPKLSQELQAIFVIDKRSTETNLRMDKLENDMPLFNIDCKELQALVRKIGIKSLGGYKTPAYQDNSLRGKVYADIQGQLKRQFGITRYEAIKRSQIDSARGIVSDYILPLYLQDDITLLNNQTTLKGVNI</sequence>